<protein>
    <submittedName>
        <fullName evidence="1">Uncharacterized protein</fullName>
    </submittedName>
</protein>
<reference evidence="1" key="2">
    <citation type="submission" date="2020-09" db="EMBL/GenBank/DDBJ databases">
        <authorList>
            <person name="Sun Q."/>
            <person name="Kim S."/>
        </authorList>
    </citation>
    <scope>NUCLEOTIDE SEQUENCE</scope>
    <source>
        <strain evidence="1">KCTC 12710</strain>
    </source>
</reference>
<keyword evidence="2" id="KW-1185">Reference proteome</keyword>
<reference evidence="1" key="1">
    <citation type="journal article" date="2014" name="Int. J. Syst. Evol. Microbiol.">
        <title>Complete genome sequence of Corynebacterium casei LMG S-19264T (=DSM 44701T), isolated from a smear-ripened cheese.</title>
        <authorList>
            <consortium name="US DOE Joint Genome Institute (JGI-PGF)"/>
            <person name="Walter F."/>
            <person name="Albersmeier A."/>
            <person name="Kalinowski J."/>
            <person name="Ruckert C."/>
        </authorList>
    </citation>
    <scope>NUCLEOTIDE SEQUENCE</scope>
    <source>
        <strain evidence="1">KCTC 12710</strain>
    </source>
</reference>
<dbReference type="RefSeq" id="WP_189359057.1">
    <property type="nucleotide sequence ID" value="NZ_BMWZ01000001.1"/>
</dbReference>
<evidence type="ECO:0000313" key="1">
    <source>
        <dbReference type="EMBL" id="GGZ70441.1"/>
    </source>
</evidence>
<accession>A0A918QU10</accession>
<dbReference type="AlphaFoldDB" id="A0A918QU10"/>
<sequence length="73" mass="8080">MDLIGPFILKQKFNAIVSSGGVQSNRCRVVTIFSAMYKLDCTLVLHGDKESFFSQSGNAKIIRDTGVSLFFCE</sequence>
<gene>
    <name evidence="1" type="ORF">GCM10007028_04460</name>
</gene>
<dbReference type="Proteomes" id="UP000636004">
    <property type="component" value="Unassembled WGS sequence"/>
</dbReference>
<organism evidence="1 2">
    <name type="scientific">Algibacter mikhailovii</name>
    <dbReference type="NCBI Taxonomy" id="425498"/>
    <lineage>
        <taxon>Bacteria</taxon>
        <taxon>Pseudomonadati</taxon>
        <taxon>Bacteroidota</taxon>
        <taxon>Flavobacteriia</taxon>
        <taxon>Flavobacteriales</taxon>
        <taxon>Flavobacteriaceae</taxon>
        <taxon>Algibacter</taxon>
    </lineage>
</organism>
<proteinExistence type="predicted"/>
<evidence type="ECO:0000313" key="2">
    <source>
        <dbReference type="Proteomes" id="UP000636004"/>
    </source>
</evidence>
<comment type="caution">
    <text evidence="1">The sequence shown here is derived from an EMBL/GenBank/DDBJ whole genome shotgun (WGS) entry which is preliminary data.</text>
</comment>
<dbReference type="InterPro" id="IPR036052">
    <property type="entry name" value="TrpB-like_PALP_sf"/>
</dbReference>
<dbReference type="Gene3D" id="3.40.50.1100">
    <property type="match status" value="1"/>
</dbReference>
<name>A0A918QU10_9FLAO</name>
<dbReference type="EMBL" id="BMWZ01000001">
    <property type="protein sequence ID" value="GGZ70441.1"/>
    <property type="molecule type" value="Genomic_DNA"/>
</dbReference>